<dbReference type="Pfam" id="PF00005">
    <property type="entry name" value="ABC_tran"/>
    <property type="match status" value="1"/>
</dbReference>
<evidence type="ECO:0000259" key="6">
    <source>
        <dbReference type="PROSITE" id="PS50893"/>
    </source>
</evidence>
<comment type="similarity">
    <text evidence="1">Belongs to the ABC transporter superfamily.</text>
</comment>
<dbReference type="PROSITE" id="PS00211">
    <property type="entry name" value="ABC_TRANSPORTER_1"/>
    <property type="match status" value="1"/>
</dbReference>
<dbReference type="RefSeq" id="WP_258396638.1">
    <property type="nucleotide sequence ID" value="NZ_QLSX01000014.1"/>
</dbReference>
<organism evidence="7 8">
    <name type="scientific">Onishia taeanensis</name>
    <dbReference type="NCBI Taxonomy" id="284577"/>
    <lineage>
        <taxon>Bacteria</taxon>
        <taxon>Pseudomonadati</taxon>
        <taxon>Pseudomonadota</taxon>
        <taxon>Gammaproteobacteria</taxon>
        <taxon>Oceanospirillales</taxon>
        <taxon>Halomonadaceae</taxon>
        <taxon>Onishia</taxon>
    </lineage>
</organism>
<evidence type="ECO:0000256" key="4">
    <source>
        <dbReference type="ARBA" id="ARBA00022840"/>
    </source>
</evidence>
<dbReference type="Gene3D" id="3.40.50.300">
    <property type="entry name" value="P-loop containing nucleotide triphosphate hydrolases"/>
    <property type="match status" value="1"/>
</dbReference>
<dbReference type="Proteomes" id="UP000249700">
    <property type="component" value="Unassembled WGS sequence"/>
</dbReference>
<dbReference type="EMBL" id="QLSX01000014">
    <property type="protein sequence ID" value="RAR57686.1"/>
    <property type="molecule type" value="Genomic_DNA"/>
</dbReference>
<dbReference type="PANTHER" id="PTHR42788:SF13">
    <property type="entry name" value="ALIPHATIC SULFONATES IMPORT ATP-BINDING PROTEIN SSUB"/>
    <property type="match status" value="1"/>
</dbReference>
<keyword evidence="4 7" id="KW-0067">ATP-binding</keyword>
<dbReference type="InterPro" id="IPR003439">
    <property type="entry name" value="ABC_transporter-like_ATP-bd"/>
</dbReference>
<evidence type="ECO:0000313" key="8">
    <source>
        <dbReference type="Proteomes" id="UP000249700"/>
    </source>
</evidence>
<dbReference type="InterPro" id="IPR003593">
    <property type="entry name" value="AAA+_ATPase"/>
</dbReference>
<evidence type="ECO:0000256" key="2">
    <source>
        <dbReference type="ARBA" id="ARBA00022448"/>
    </source>
</evidence>
<comment type="caution">
    <text evidence="7">The sequence shown here is derived from an EMBL/GenBank/DDBJ whole genome shotgun (WGS) entry which is preliminary data.</text>
</comment>
<proteinExistence type="inferred from homology"/>
<dbReference type="PROSITE" id="PS50893">
    <property type="entry name" value="ABC_TRANSPORTER_2"/>
    <property type="match status" value="1"/>
</dbReference>
<evidence type="ECO:0000313" key="7">
    <source>
        <dbReference type="EMBL" id="RAR57686.1"/>
    </source>
</evidence>
<dbReference type="InterPro" id="IPR017871">
    <property type="entry name" value="ABC_transporter-like_CS"/>
</dbReference>
<feature type="compositionally biased region" description="Polar residues" evidence="5">
    <location>
        <begin position="1"/>
        <end position="20"/>
    </location>
</feature>
<sequence length="273" mass="29334">MATLSDTPSQDDTPSRSASPSAVLRAQGVSLGFDGTTILQGVDLEVQPREFVAVVGASGVGKSTLLRALAGLIAPREGQVEIPAGNSDDTRAWSMVFQAPRLFPWRRVRANVELGLEGLALSRAQRRERALEPLALVGLDGYAERWPHTLSGGQQQRIGIARALAVRPRVLFMDEPFSALDAITRRRLQTELVDLRRRSEAAIVFVTHDIEEAVLLADRVLVLGGGKDDGPAGMVDVIDVALPKEERREHAGFAECVQGIEGLIGTSAADESS</sequence>
<keyword evidence="2" id="KW-0813">Transport</keyword>
<feature type="domain" description="ABC transporter" evidence="6">
    <location>
        <begin position="24"/>
        <end position="250"/>
    </location>
</feature>
<accession>A0A328XKB5</accession>
<dbReference type="CDD" id="cd03293">
    <property type="entry name" value="ABC_NrtD_SsuB_transporters"/>
    <property type="match status" value="1"/>
</dbReference>
<reference evidence="7 8" key="1">
    <citation type="submission" date="2018-06" db="EMBL/GenBank/DDBJ databases">
        <title>Comparative analysis of microorganisms from saline springs in Andes Mountain Range, Colombia.</title>
        <authorList>
            <person name="Rubin E."/>
        </authorList>
    </citation>
    <scope>NUCLEOTIDE SEQUENCE [LARGE SCALE GENOMIC DNA]</scope>
    <source>
        <strain evidence="7 8">USBA-857</strain>
    </source>
</reference>
<dbReference type="PANTHER" id="PTHR42788">
    <property type="entry name" value="TAURINE IMPORT ATP-BINDING PROTEIN-RELATED"/>
    <property type="match status" value="1"/>
</dbReference>
<keyword evidence="3" id="KW-0547">Nucleotide-binding</keyword>
<protein>
    <submittedName>
        <fullName evidence="7">NitT/TauT family transport system ATP-binding protein</fullName>
    </submittedName>
</protein>
<feature type="region of interest" description="Disordered" evidence="5">
    <location>
        <begin position="1"/>
        <end position="21"/>
    </location>
</feature>
<evidence type="ECO:0000256" key="3">
    <source>
        <dbReference type="ARBA" id="ARBA00022741"/>
    </source>
</evidence>
<evidence type="ECO:0000256" key="5">
    <source>
        <dbReference type="SAM" id="MobiDB-lite"/>
    </source>
</evidence>
<dbReference type="SUPFAM" id="SSF52540">
    <property type="entry name" value="P-loop containing nucleoside triphosphate hydrolases"/>
    <property type="match status" value="1"/>
</dbReference>
<evidence type="ECO:0000256" key="1">
    <source>
        <dbReference type="ARBA" id="ARBA00005417"/>
    </source>
</evidence>
<gene>
    <name evidence="7" type="ORF">BCL93_11451</name>
</gene>
<dbReference type="InterPro" id="IPR027417">
    <property type="entry name" value="P-loop_NTPase"/>
</dbReference>
<dbReference type="SMART" id="SM00382">
    <property type="entry name" value="AAA"/>
    <property type="match status" value="1"/>
</dbReference>
<dbReference type="AlphaFoldDB" id="A0A328XKB5"/>
<dbReference type="InterPro" id="IPR050166">
    <property type="entry name" value="ABC_transporter_ATP-bind"/>
</dbReference>
<dbReference type="GO" id="GO:0016887">
    <property type="term" value="F:ATP hydrolysis activity"/>
    <property type="evidence" value="ECO:0007669"/>
    <property type="project" value="InterPro"/>
</dbReference>
<name>A0A328XKB5_9GAMM</name>
<dbReference type="GO" id="GO:0005524">
    <property type="term" value="F:ATP binding"/>
    <property type="evidence" value="ECO:0007669"/>
    <property type="project" value="UniProtKB-KW"/>
</dbReference>